<dbReference type="GO" id="GO:0000444">
    <property type="term" value="C:MIS12/MIND type complex"/>
    <property type="evidence" value="ECO:0007669"/>
    <property type="project" value="TreeGrafter"/>
</dbReference>
<dbReference type="InParanoid" id="A0A665UGK7"/>
<protein>
    <recommendedName>
        <fullName evidence="4">NSL1 component of MIS12 kinetochore complex</fullName>
    </recommendedName>
</protein>
<dbReference type="AlphaFoldDB" id="A0A665UGK7"/>
<evidence type="ECO:0000313" key="2">
    <source>
        <dbReference type="Ensembl" id="ENSENLP00000018502.1"/>
    </source>
</evidence>
<accession>A0A665UGK7</accession>
<dbReference type="InterPro" id="IPR013950">
    <property type="entry name" value="Mis14/Nsl1"/>
</dbReference>
<dbReference type="FunCoup" id="A0A665UGK7">
    <property type="interactions" value="1073"/>
</dbReference>
<dbReference type="RefSeq" id="XP_029352584.1">
    <property type="nucleotide sequence ID" value="XM_029496724.1"/>
</dbReference>
<feature type="region of interest" description="Disordered" evidence="1">
    <location>
        <begin position="241"/>
        <end position="260"/>
    </location>
</feature>
<feature type="compositionally biased region" description="Basic and acidic residues" evidence="1">
    <location>
        <begin position="245"/>
        <end position="254"/>
    </location>
</feature>
<dbReference type="PANTHER" id="PTHR31749:SF3">
    <property type="entry name" value="KINETOCHORE-ASSOCIATED PROTEIN NSL1 HOMOLOG"/>
    <property type="match status" value="1"/>
</dbReference>
<evidence type="ECO:0008006" key="4">
    <source>
        <dbReference type="Google" id="ProtNLM"/>
    </source>
</evidence>
<name>A0A665UGK7_ECHNA</name>
<reference evidence="2" key="3">
    <citation type="submission" date="2025-09" db="UniProtKB">
        <authorList>
            <consortium name="Ensembl"/>
        </authorList>
    </citation>
    <scope>IDENTIFICATION</scope>
</reference>
<dbReference type="Ensembl" id="ENSENLT00000019196.1">
    <property type="protein sequence ID" value="ENSENLP00000018502.1"/>
    <property type="gene ID" value="ENSENLG00000008499.1"/>
</dbReference>
<reference evidence="2" key="1">
    <citation type="submission" date="2021-04" db="EMBL/GenBank/DDBJ databases">
        <authorList>
            <consortium name="Wellcome Sanger Institute Data Sharing"/>
        </authorList>
    </citation>
    <scope>NUCLEOTIDE SEQUENCE [LARGE SCALE GENOMIC DNA]</scope>
</reference>
<dbReference type="GeneID" id="115037940"/>
<dbReference type="Pfam" id="PF08641">
    <property type="entry name" value="Mis14"/>
    <property type="match status" value="1"/>
</dbReference>
<evidence type="ECO:0000313" key="3">
    <source>
        <dbReference type="Proteomes" id="UP000472264"/>
    </source>
</evidence>
<evidence type="ECO:0000256" key="1">
    <source>
        <dbReference type="SAM" id="MobiDB-lite"/>
    </source>
</evidence>
<dbReference type="Proteomes" id="UP000472264">
    <property type="component" value="Chromosome 24"/>
</dbReference>
<proteinExistence type="predicted"/>
<gene>
    <name evidence="2" type="primary">nsl1</name>
</gene>
<dbReference type="CTD" id="25936"/>
<keyword evidence="3" id="KW-1185">Reference proteome</keyword>
<organism evidence="2 3">
    <name type="scientific">Echeneis naucrates</name>
    <name type="common">Live sharksucker</name>
    <dbReference type="NCBI Taxonomy" id="173247"/>
    <lineage>
        <taxon>Eukaryota</taxon>
        <taxon>Metazoa</taxon>
        <taxon>Chordata</taxon>
        <taxon>Craniata</taxon>
        <taxon>Vertebrata</taxon>
        <taxon>Euteleostomi</taxon>
        <taxon>Actinopterygii</taxon>
        <taxon>Neopterygii</taxon>
        <taxon>Teleostei</taxon>
        <taxon>Neoteleostei</taxon>
        <taxon>Acanthomorphata</taxon>
        <taxon>Carangaria</taxon>
        <taxon>Carangiformes</taxon>
        <taxon>Echeneidae</taxon>
        <taxon>Echeneis</taxon>
    </lineage>
</organism>
<dbReference type="GO" id="GO:0000070">
    <property type="term" value="P:mitotic sister chromatid segregation"/>
    <property type="evidence" value="ECO:0007669"/>
    <property type="project" value="InterPro"/>
</dbReference>
<sequence length="260" mass="28472">MSAVEAENCPGDGTNNEHRVQLTSKKQVMEQMGGYKDLLRTALRGQADIPADTQRALLQELLANFEAAVQDNVLVNGLPWEEAPDAEEDWGADLDSLLDDTIVETSRRRRKFPRQILPHVVHSLKTERKLMGLYEKAVKPKQVVQDPDQESIMTTLSAAAPVMVKQAIQVIKSINTLQKQAEGLCEVLNMKPSSASLEVHKEVFGHNGHADAPRAAVGAAARNRQPIKRAVEDAAATDCYVPLAKKPEHPERPAHGGGSE</sequence>
<reference evidence="2" key="2">
    <citation type="submission" date="2025-08" db="UniProtKB">
        <authorList>
            <consortium name="Ensembl"/>
        </authorList>
    </citation>
    <scope>IDENTIFICATION</scope>
</reference>
<dbReference type="PANTHER" id="PTHR31749">
    <property type="entry name" value="KINETOCHORE-ASSOCIATED PROTEIN NSL1 HOMOLOG"/>
    <property type="match status" value="1"/>
</dbReference>
<dbReference type="OMA" id="AWQETSD"/>